<dbReference type="PANTHER" id="PTHR30217">
    <property type="entry name" value="PEPTIDASE U32 FAMILY"/>
    <property type="match status" value="1"/>
</dbReference>
<keyword evidence="1" id="KW-0004">4Fe-4S</keyword>
<sequence length="325" mass="35228">MELICPAGTPAAMHDAVGAGADAVYCGFNDETNARNFPGLNFNREEMRDSIAHAHQNNVKVLVAINTFARAGNVALWHRAVDDAVDCEADALIVADVGVMDYVARIHPQQRLHVSVQAAAANPDSIKFYIEAFGAKRVVLPRVLSVQEIAAITKEVDCETEVFIFGGLCVMEEGRCSLSSYATGKSPNMDGVCSPAGAIQYREENGALISRLGDFTINKFAKGEAAAYPTLCKGRYQTDEGCGYLFEDPSSLDATTMLPELRKAKVSALKIEGRQRGRAYIERVVKTFRNALTALDEGRPIPADELNGLSEGQSTTVGAYKKTWR</sequence>
<keyword evidence="1" id="KW-0479">Metal-binding</keyword>
<evidence type="ECO:0000256" key="1">
    <source>
        <dbReference type="HAMAP-Rule" id="MF_02232"/>
    </source>
</evidence>
<dbReference type="InterPro" id="IPR043692">
    <property type="entry name" value="UbiU"/>
</dbReference>
<dbReference type="GO" id="GO:0046872">
    <property type="term" value="F:metal ion binding"/>
    <property type="evidence" value="ECO:0007669"/>
    <property type="project" value="UniProtKB-KW"/>
</dbReference>
<dbReference type="GO" id="GO:0051539">
    <property type="term" value="F:4 iron, 4 sulfur cluster binding"/>
    <property type="evidence" value="ECO:0007669"/>
    <property type="project" value="UniProtKB-UniRule"/>
</dbReference>
<keyword evidence="1" id="KW-0408">Iron</keyword>
<accession>A0A0D7F646</accession>
<dbReference type="RefSeq" id="WP_044403812.1">
    <property type="nucleotide sequence ID" value="NZ_JXXE01000002.1"/>
</dbReference>
<dbReference type="PANTHER" id="PTHR30217:SF3">
    <property type="entry name" value="UBIQUINONE BIOSYNTHESIS PROTEIN UBIU"/>
    <property type="match status" value="1"/>
</dbReference>
<comment type="subunit">
    <text evidence="1">Forms a heterodimer with UbiV.</text>
</comment>
<feature type="binding site" evidence="1">
    <location>
        <position position="176"/>
    </location>
    <ligand>
        <name>[4Fe-4S] cluster</name>
        <dbReference type="ChEBI" id="CHEBI:49883"/>
    </ligand>
</feature>
<dbReference type="AlphaFoldDB" id="A0A0D7F646"/>
<evidence type="ECO:0000313" key="2">
    <source>
        <dbReference type="EMBL" id="KIZ48225.1"/>
    </source>
</evidence>
<dbReference type="InterPro" id="IPR001539">
    <property type="entry name" value="Peptidase_U32"/>
</dbReference>
<organism evidence="2 3">
    <name type="scientific">Rhodopseudomonas palustris</name>
    <dbReference type="NCBI Taxonomy" id="1076"/>
    <lineage>
        <taxon>Bacteria</taxon>
        <taxon>Pseudomonadati</taxon>
        <taxon>Pseudomonadota</taxon>
        <taxon>Alphaproteobacteria</taxon>
        <taxon>Hyphomicrobiales</taxon>
        <taxon>Nitrobacteraceae</taxon>
        <taxon>Rhodopseudomonas</taxon>
    </lineage>
</organism>
<dbReference type="STRING" id="1421013.GCA_000504425_03453"/>
<name>A0A0D7F646_RHOPL</name>
<dbReference type="PATRIC" id="fig|1076.23.peg.2725"/>
<dbReference type="GO" id="GO:0008233">
    <property type="term" value="F:peptidase activity"/>
    <property type="evidence" value="ECO:0007669"/>
    <property type="project" value="UniProtKB-KW"/>
</dbReference>
<comment type="similarity">
    <text evidence="1">Belongs to the peptidase U32 family. UbiU subfamily.</text>
</comment>
<dbReference type="InterPro" id="IPR051454">
    <property type="entry name" value="RNA/ubiquinone_mod_enzymes"/>
</dbReference>
<reference evidence="2 3" key="1">
    <citation type="submission" date="2014-11" db="EMBL/GenBank/DDBJ databases">
        <title>Genomics and ecophysiology of heterotrophic nitrogen fixing bacteria isolated from estuarine surface water.</title>
        <authorList>
            <person name="Bentzon-Tilia M."/>
            <person name="Severin I."/>
            <person name="Hansen L.H."/>
            <person name="Riemann L."/>
        </authorList>
    </citation>
    <scope>NUCLEOTIDE SEQUENCE [LARGE SCALE GENOMIC DNA]</scope>
    <source>
        <strain evidence="2 3">BAL398</strain>
    </source>
</reference>
<keyword evidence="2" id="KW-0378">Hydrolase</keyword>
<evidence type="ECO:0000313" key="3">
    <source>
        <dbReference type="Proteomes" id="UP000032515"/>
    </source>
</evidence>
<feature type="binding site" evidence="1">
    <location>
        <position position="169"/>
    </location>
    <ligand>
        <name>[4Fe-4S] cluster</name>
        <dbReference type="ChEBI" id="CHEBI:49883"/>
    </ligand>
</feature>
<dbReference type="HAMAP" id="MF_02232">
    <property type="entry name" value="UbiU"/>
    <property type="match status" value="1"/>
</dbReference>
<comment type="function">
    <text evidence="1">Required for O(2)-independent ubiquinone (coenzyme Q) biosynthesis. Together with UbiV, is essential for the C6-hydroxylation reaction in the oxygen-independent ubiquinone biosynthesis pathway.</text>
</comment>
<keyword evidence="1" id="KW-0831">Ubiquinone biosynthesis</keyword>
<dbReference type="UniPathway" id="UPA00232"/>
<feature type="binding site" evidence="1">
    <location>
        <position position="193"/>
    </location>
    <ligand>
        <name>[4Fe-4S] cluster</name>
        <dbReference type="ChEBI" id="CHEBI:49883"/>
    </ligand>
</feature>
<protein>
    <recommendedName>
        <fullName evidence="1">Ubiquinone biosynthesis protein UbiU</fullName>
    </recommendedName>
</protein>
<comment type="cofactor">
    <cofactor evidence="1">
        <name>[4Fe-4S] cluster</name>
        <dbReference type="ChEBI" id="CHEBI:49883"/>
    </cofactor>
</comment>
<keyword evidence="1" id="KW-0411">Iron-sulfur</keyword>
<dbReference type="Pfam" id="PF01136">
    <property type="entry name" value="Peptidase_U32"/>
    <property type="match status" value="1"/>
</dbReference>
<gene>
    <name evidence="1" type="primary">ubiU</name>
    <name evidence="2" type="ORF">OO17_00080</name>
</gene>
<dbReference type="Proteomes" id="UP000032515">
    <property type="component" value="Unassembled WGS sequence"/>
</dbReference>
<feature type="binding site" evidence="1">
    <location>
        <position position="232"/>
    </location>
    <ligand>
        <name>[4Fe-4S] cluster</name>
        <dbReference type="ChEBI" id="CHEBI:49883"/>
    </ligand>
</feature>
<dbReference type="GO" id="GO:0006508">
    <property type="term" value="P:proteolysis"/>
    <property type="evidence" value="ECO:0007669"/>
    <property type="project" value="UniProtKB-KW"/>
</dbReference>
<keyword evidence="2" id="KW-0645">Protease</keyword>
<dbReference type="GO" id="GO:0006744">
    <property type="term" value="P:ubiquinone biosynthetic process"/>
    <property type="evidence" value="ECO:0007669"/>
    <property type="project" value="UniProtKB-UniRule"/>
</dbReference>
<dbReference type="OrthoDB" id="9758184at2"/>
<comment type="pathway">
    <text evidence="1">Cofactor biosynthesis; ubiquinone biosynthesis.</text>
</comment>
<dbReference type="EMBL" id="JXXE01000002">
    <property type="protein sequence ID" value="KIZ48225.1"/>
    <property type="molecule type" value="Genomic_DNA"/>
</dbReference>
<proteinExistence type="inferred from homology"/>
<comment type="caution">
    <text evidence="2">The sequence shown here is derived from an EMBL/GenBank/DDBJ whole genome shotgun (WGS) entry which is preliminary data.</text>
</comment>